<sequence>MAESQPSDAFAISECRSEDNTGCGGIFPFKSRAGLCARCEALDVIHKDNPEKQKHFENMPQCKSCGTQRSQLSGDTCGRCVQQQAWEKPTNQCRASVVNTVHGQLTGRLKGDLHYAPDGVVIQQKVSQY</sequence>
<dbReference type="Proteomes" id="UP000297245">
    <property type="component" value="Unassembled WGS sequence"/>
</dbReference>
<organism evidence="1 2">
    <name type="scientific">Dendrothele bispora (strain CBS 962.96)</name>
    <dbReference type="NCBI Taxonomy" id="1314807"/>
    <lineage>
        <taxon>Eukaryota</taxon>
        <taxon>Fungi</taxon>
        <taxon>Dikarya</taxon>
        <taxon>Basidiomycota</taxon>
        <taxon>Agaricomycotina</taxon>
        <taxon>Agaricomycetes</taxon>
        <taxon>Agaricomycetidae</taxon>
        <taxon>Agaricales</taxon>
        <taxon>Agaricales incertae sedis</taxon>
        <taxon>Dendrothele</taxon>
    </lineage>
</organism>
<reference evidence="1 2" key="1">
    <citation type="journal article" date="2019" name="Nat. Ecol. Evol.">
        <title>Megaphylogeny resolves global patterns of mushroom evolution.</title>
        <authorList>
            <person name="Varga T."/>
            <person name="Krizsan K."/>
            <person name="Foldi C."/>
            <person name="Dima B."/>
            <person name="Sanchez-Garcia M."/>
            <person name="Sanchez-Ramirez S."/>
            <person name="Szollosi G.J."/>
            <person name="Szarkandi J.G."/>
            <person name="Papp V."/>
            <person name="Albert L."/>
            <person name="Andreopoulos W."/>
            <person name="Angelini C."/>
            <person name="Antonin V."/>
            <person name="Barry K.W."/>
            <person name="Bougher N.L."/>
            <person name="Buchanan P."/>
            <person name="Buyck B."/>
            <person name="Bense V."/>
            <person name="Catcheside P."/>
            <person name="Chovatia M."/>
            <person name="Cooper J."/>
            <person name="Damon W."/>
            <person name="Desjardin D."/>
            <person name="Finy P."/>
            <person name="Geml J."/>
            <person name="Haridas S."/>
            <person name="Hughes K."/>
            <person name="Justo A."/>
            <person name="Karasinski D."/>
            <person name="Kautmanova I."/>
            <person name="Kiss B."/>
            <person name="Kocsube S."/>
            <person name="Kotiranta H."/>
            <person name="LaButti K.M."/>
            <person name="Lechner B.E."/>
            <person name="Liimatainen K."/>
            <person name="Lipzen A."/>
            <person name="Lukacs Z."/>
            <person name="Mihaltcheva S."/>
            <person name="Morgado L.N."/>
            <person name="Niskanen T."/>
            <person name="Noordeloos M.E."/>
            <person name="Ohm R.A."/>
            <person name="Ortiz-Santana B."/>
            <person name="Ovrebo C."/>
            <person name="Racz N."/>
            <person name="Riley R."/>
            <person name="Savchenko A."/>
            <person name="Shiryaev A."/>
            <person name="Soop K."/>
            <person name="Spirin V."/>
            <person name="Szebenyi C."/>
            <person name="Tomsovsky M."/>
            <person name="Tulloss R.E."/>
            <person name="Uehling J."/>
            <person name="Grigoriev I.V."/>
            <person name="Vagvolgyi C."/>
            <person name="Papp T."/>
            <person name="Martin F.M."/>
            <person name="Miettinen O."/>
            <person name="Hibbett D.S."/>
            <person name="Nagy L.G."/>
        </authorList>
    </citation>
    <scope>NUCLEOTIDE SEQUENCE [LARGE SCALE GENOMIC DNA]</scope>
    <source>
        <strain evidence="1 2">CBS 962.96</strain>
    </source>
</reference>
<evidence type="ECO:0000313" key="1">
    <source>
        <dbReference type="EMBL" id="THU93538.1"/>
    </source>
</evidence>
<evidence type="ECO:0000313" key="2">
    <source>
        <dbReference type="Proteomes" id="UP000297245"/>
    </source>
</evidence>
<dbReference type="AlphaFoldDB" id="A0A4S8LWR0"/>
<dbReference type="OrthoDB" id="2992574at2759"/>
<protein>
    <submittedName>
        <fullName evidence="1">Uncharacterized protein</fullName>
    </submittedName>
</protein>
<dbReference type="EMBL" id="ML179247">
    <property type="protein sequence ID" value="THU93538.1"/>
    <property type="molecule type" value="Genomic_DNA"/>
</dbReference>
<keyword evidence="2" id="KW-1185">Reference proteome</keyword>
<name>A0A4S8LWR0_DENBC</name>
<accession>A0A4S8LWR0</accession>
<proteinExistence type="predicted"/>
<gene>
    <name evidence="1" type="ORF">K435DRAFT_861453</name>
</gene>